<sequence>MYGNFSSRHEEFACAFDPPQGSFLTPQEIEWLAAHPLINLAPDPDYPPIEFFDERGNYGGIAADYVKIIETTLGIDFNIVRISNWSDILVAARNRTVDMFGAASATPQRSVYMLFTSPFIEFPSVIIVRENVAESLTPKQLEGMKVAVVDGYADHDFLVNHYPELKLIPVPDVSTGLRQVSFGTVDAFVANLASAVYHIEKLGISNLHFGGNTGYSYRMALAVRSDWPELSGILEKALSRIGQRERDLIYRKWIRFETPSPFRKTSFRACVLTALAIVLVLLPAMVVWNRLLKSLVNSKTEALREEIAKRIRTEEQLRRARDELEKRVRERTTPLMREIEDR</sequence>
<dbReference type="Gene3D" id="3.40.190.10">
    <property type="entry name" value="Periplasmic binding protein-like II"/>
    <property type="match status" value="2"/>
</dbReference>
<keyword evidence="3" id="KW-0812">Transmembrane</keyword>
<keyword evidence="1" id="KW-0732">Signal</keyword>
<dbReference type="SUPFAM" id="SSF53850">
    <property type="entry name" value="Periplasmic binding protein-like II"/>
    <property type="match status" value="1"/>
</dbReference>
<gene>
    <name evidence="5" type="ordered locus">Sfum_1136</name>
</gene>
<proteinExistence type="predicted"/>
<keyword evidence="3" id="KW-1133">Transmembrane helix</keyword>
<name>A0LHC7_SYNFM</name>
<organism evidence="5 6">
    <name type="scientific">Syntrophobacter fumaroxidans (strain DSM 10017 / MPOB)</name>
    <dbReference type="NCBI Taxonomy" id="335543"/>
    <lineage>
        <taxon>Bacteria</taxon>
        <taxon>Pseudomonadati</taxon>
        <taxon>Thermodesulfobacteriota</taxon>
        <taxon>Syntrophobacteria</taxon>
        <taxon>Syntrophobacterales</taxon>
        <taxon>Syntrophobacteraceae</taxon>
        <taxon>Syntrophobacter</taxon>
    </lineage>
</organism>
<dbReference type="Pfam" id="PF00497">
    <property type="entry name" value="SBP_bac_3"/>
    <property type="match status" value="1"/>
</dbReference>
<keyword evidence="6" id="KW-1185">Reference proteome</keyword>
<evidence type="ECO:0000256" key="3">
    <source>
        <dbReference type="SAM" id="Phobius"/>
    </source>
</evidence>
<feature type="domain" description="Solute-binding protein family 3/N-terminal" evidence="4">
    <location>
        <begin position="37"/>
        <end position="257"/>
    </location>
</feature>
<dbReference type="PANTHER" id="PTHR35936">
    <property type="entry name" value="MEMBRANE-BOUND LYTIC MUREIN TRANSGLYCOSYLASE F"/>
    <property type="match status" value="1"/>
</dbReference>
<feature type="transmembrane region" description="Helical" evidence="3">
    <location>
        <begin position="266"/>
        <end position="288"/>
    </location>
</feature>
<dbReference type="HOGENOM" id="CLU_815673_0_0_7"/>
<evidence type="ECO:0000256" key="2">
    <source>
        <dbReference type="SAM" id="Coils"/>
    </source>
</evidence>
<feature type="coiled-coil region" evidence="2">
    <location>
        <begin position="303"/>
        <end position="330"/>
    </location>
</feature>
<dbReference type="SMART" id="SM00062">
    <property type="entry name" value="PBPb"/>
    <property type="match status" value="1"/>
</dbReference>
<dbReference type="InterPro" id="IPR001638">
    <property type="entry name" value="Solute-binding_3/MltF_N"/>
</dbReference>
<reference evidence="5 6" key="1">
    <citation type="submission" date="2006-10" db="EMBL/GenBank/DDBJ databases">
        <title>Complete sequence of Syntrophobacter fumaroxidans MPOB.</title>
        <authorList>
            <consortium name="US DOE Joint Genome Institute"/>
            <person name="Copeland A."/>
            <person name="Lucas S."/>
            <person name="Lapidus A."/>
            <person name="Barry K."/>
            <person name="Detter J.C."/>
            <person name="Glavina del Rio T."/>
            <person name="Hammon N."/>
            <person name="Israni S."/>
            <person name="Pitluck S."/>
            <person name="Goltsman E.G."/>
            <person name="Martinez M."/>
            <person name="Schmutz J."/>
            <person name="Larimer F."/>
            <person name="Land M."/>
            <person name="Hauser L."/>
            <person name="Kyrpides N."/>
            <person name="Kim E."/>
            <person name="Boone D.R."/>
            <person name="Brockman F."/>
            <person name="Culley D."/>
            <person name="Ferry J."/>
            <person name="Gunsalus R."/>
            <person name="McInerney M.J."/>
            <person name="Morrison M."/>
            <person name="Plugge C."/>
            <person name="Rohlin L."/>
            <person name="Scholten J."/>
            <person name="Sieber J."/>
            <person name="Stams A.J.M."/>
            <person name="Worm P."/>
            <person name="Henstra A.M."/>
            <person name="Richardson P."/>
        </authorList>
    </citation>
    <scope>NUCLEOTIDE SEQUENCE [LARGE SCALE GENOMIC DNA]</scope>
    <source>
        <strain evidence="6">DSM 10017 / MPOB</strain>
    </source>
</reference>
<evidence type="ECO:0000313" key="5">
    <source>
        <dbReference type="EMBL" id="ABK16829.1"/>
    </source>
</evidence>
<keyword evidence="2" id="KW-0175">Coiled coil</keyword>
<dbReference type="AlphaFoldDB" id="A0LHC7"/>
<evidence type="ECO:0000256" key="1">
    <source>
        <dbReference type="ARBA" id="ARBA00022729"/>
    </source>
</evidence>
<dbReference type="InParanoid" id="A0LHC7"/>
<keyword evidence="3" id="KW-0472">Membrane</keyword>
<protein>
    <submittedName>
        <fullName evidence="5">Extracellular solute-binding protein, family 3</fullName>
    </submittedName>
</protein>
<dbReference type="eggNOG" id="COG0834">
    <property type="taxonomic scope" value="Bacteria"/>
</dbReference>
<evidence type="ECO:0000313" key="6">
    <source>
        <dbReference type="Proteomes" id="UP000001784"/>
    </source>
</evidence>
<evidence type="ECO:0000259" key="4">
    <source>
        <dbReference type="SMART" id="SM00062"/>
    </source>
</evidence>
<dbReference type="STRING" id="335543.Sfum_1136"/>
<dbReference type="Proteomes" id="UP000001784">
    <property type="component" value="Chromosome"/>
</dbReference>
<dbReference type="CDD" id="cd01007">
    <property type="entry name" value="PBP2_BvgS_HisK_like"/>
    <property type="match status" value="1"/>
</dbReference>
<dbReference type="EMBL" id="CP000478">
    <property type="protein sequence ID" value="ABK16829.1"/>
    <property type="molecule type" value="Genomic_DNA"/>
</dbReference>
<accession>A0LHC7</accession>
<dbReference type="KEGG" id="sfu:Sfum_1136"/>